<evidence type="ECO:0000313" key="1">
    <source>
        <dbReference type="EMBL" id="HGE65918.1"/>
    </source>
</evidence>
<protein>
    <submittedName>
        <fullName evidence="2">Uncharacterized protein</fullName>
    </submittedName>
</protein>
<sequence length="166" mass="19451">MKITIDIPKDIEKSLLKKCEEMNISPSEFVISLLEWYFFKRKTDISSEIADFVKFAKRKGIEKAKNCKYSDGKFCALEIFTKLDIDAEPQLIDPLNCLFCTYFVGKDVEEKRKLSFEDAEKVYNIAKLAAKLVIEIYGDQLGYRPKMKLEQKEIKKDDLKKLLENW</sequence>
<dbReference type="EMBL" id="DTAK01000056">
    <property type="protein sequence ID" value="HGU59893.1"/>
    <property type="molecule type" value="Genomic_DNA"/>
</dbReference>
<name>A0A7C4S678_9EURY</name>
<gene>
    <name evidence="3" type="ORF">ENL48_05435</name>
    <name evidence="2" type="ORF">ENT89_07150</name>
    <name evidence="1" type="ORF">ENX77_02140</name>
</gene>
<proteinExistence type="predicted"/>
<evidence type="ECO:0000313" key="2">
    <source>
        <dbReference type="EMBL" id="HGU59893.1"/>
    </source>
</evidence>
<accession>A0A7C4S678</accession>
<comment type="caution">
    <text evidence="2">The sequence shown here is derived from an EMBL/GenBank/DDBJ whole genome shotgun (WGS) entry which is preliminary data.</text>
</comment>
<dbReference type="EMBL" id="DTPI01000010">
    <property type="protein sequence ID" value="HGE65918.1"/>
    <property type="molecule type" value="Genomic_DNA"/>
</dbReference>
<dbReference type="AlphaFoldDB" id="A0A7C4S678"/>
<reference evidence="2" key="1">
    <citation type="journal article" date="2020" name="mSystems">
        <title>Genome- and Community-Level Interaction Insights into Carbon Utilization and Element Cycling Functions of Hydrothermarchaeota in Hydrothermal Sediment.</title>
        <authorList>
            <person name="Zhou Z."/>
            <person name="Liu Y."/>
            <person name="Xu W."/>
            <person name="Pan J."/>
            <person name="Luo Z.H."/>
            <person name="Li M."/>
        </authorList>
    </citation>
    <scope>NUCLEOTIDE SEQUENCE [LARGE SCALE GENOMIC DNA]</scope>
    <source>
        <strain evidence="3">SpSt-10</strain>
        <strain evidence="2">SpSt-62</strain>
        <strain evidence="1">SpSt-97</strain>
    </source>
</reference>
<organism evidence="2">
    <name type="scientific">Geoglobus ahangari</name>
    <dbReference type="NCBI Taxonomy" id="113653"/>
    <lineage>
        <taxon>Archaea</taxon>
        <taxon>Methanobacteriati</taxon>
        <taxon>Methanobacteriota</taxon>
        <taxon>Archaeoglobi</taxon>
        <taxon>Archaeoglobales</taxon>
        <taxon>Archaeoglobaceae</taxon>
        <taxon>Geoglobus</taxon>
    </lineage>
</organism>
<evidence type="ECO:0000313" key="3">
    <source>
        <dbReference type="EMBL" id="HHF48585.1"/>
    </source>
</evidence>
<dbReference type="EMBL" id="DRUC01000081">
    <property type="protein sequence ID" value="HHF48585.1"/>
    <property type="molecule type" value="Genomic_DNA"/>
</dbReference>